<protein>
    <submittedName>
        <fullName evidence="1">Uncharacterized protein</fullName>
    </submittedName>
</protein>
<dbReference type="Proteomes" id="UP000324800">
    <property type="component" value="Unassembled WGS sequence"/>
</dbReference>
<gene>
    <name evidence="1" type="ORF">EZS28_025273</name>
</gene>
<sequence length="150" mass="17460">MDISFELSTSQVHHIDELSLVVIVIWRGDYVIGGRIWKGVIAPWQRDNLMMRLIQVGYAAFWYRQLGEIPNTKNDEGEAIFSIPSELDIKNAKQKRDEKRLIEQQQYENSMTKIGARKDPKFSKGKTLESARLVPYDFKNDLDDQVIEDE</sequence>
<dbReference type="AlphaFoldDB" id="A0A5J4V9S8"/>
<reference evidence="1 2" key="1">
    <citation type="submission" date="2019-03" db="EMBL/GenBank/DDBJ databases">
        <title>Single cell metagenomics reveals metabolic interactions within the superorganism composed of flagellate Streblomastix strix and complex community of Bacteroidetes bacteria on its surface.</title>
        <authorList>
            <person name="Treitli S.C."/>
            <person name="Kolisko M."/>
            <person name="Husnik F."/>
            <person name="Keeling P."/>
            <person name="Hampl V."/>
        </authorList>
    </citation>
    <scope>NUCLEOTIDE SEQUENCE [LARGE SCALE GENOMIC DNA]</scope>
    <source>
        <strain evidence="1">ST1C</strain>
    </source>
</reference>
<comment type="caution">
    <text evidence="1">The sequence shown here is derived from an EMBL/GenBank/DDBJ whole genome shotgun (WGS) entry which is preliminary data.</text>
</comment>
<evidence type="ECO:0000313" key="1">
    <source>
        <dbReference type="EMBL" id="KAA6379201.1"/>
    </source>
</evidence>
<dbReference type="EMBL" id="SNRW01008644">
    <property type="protein sequence ID" value="KAA6379201.1"/>
    <property type="molecule type" value="Genomic_DNA"/>
</dbReference>
<evidence type="ECO:0000313" key="2">
    <source>
        <dbReference type="Proteomes" id="UP000324800"/>
    </source>
</evidence>
<name>A0A5J4V9S8_9EUKA</name>
<accession>A0A5J4V9S8</accession>
<organism evidence="1 2">
    <name type="scientific">Streblomastix strix</name>
    <dbReference type="NCBI Taxonomy" id="222440"/>
    <lineage>
        <taxon>Eukaryota</taxon>
        <taxon>Metamonada</taxon>
        <taxon>Preaxostyla</taxon>
        <taxon>Oxymonadida</taxon>
        <taxon>Streblomastigidae</taxon>
        <taxon>Streblomastix</taxon>
    </lineage>
</organism>
<proteinExistence type="predicted"/>